<dbReference type="InterPro" id="IPR036615">
    <property type="entry name" value="Mur_ligase_C_dom_sf"/>
</dbReference>
<dbReference type="InterPro" id="IPR013221">
    <property type="entry name" value="Mur_ligase_cen"/>
</dbReference>
<proteinExistence type="predicted"/>
<dbReference type="EC" id="6.3.2.29" evidence="3"/>
<organism evidence="3 4">
    <name type="scientific">Nocardioides salarius</name>
    <dbReference type="NCBI Taxonomy" id="374513"/>
    <lineage>
        <taxon>Bacteria</taxon>
        <taxon>Bacillati</taxon>
        <taxon>Actinomycetota</taxon>
        <taxon>Actinomycetes</taxon>
        <taxon>Propionibacteriales</taxon>
        <taxon>Nocardioidaceae</taxon>
        <taxon>Nocardioides</taxon>
    </lineage>
</organism>
<dbReference type="Proteomes" id="UP000732378">
    <property type="component" value="Unassembled WGS sequence"/>
</dbReference>
<keyword evidence="3" id="KW-0436">Ligase</keyword>
<dbReference type="Pfam" id="PF02875">
    <property type="entry name" value="Mur_ligase_C"/>
    <property type="match status" value="1"/>
</dbReference>
<sequence length="586" mass="61160">MSAPGAGQDVAPTTHALVELRVLEGPNLYFPRAAVKLTLDIGALATAPVDVALVLAERIGLEGARPGEPESGFRQRFALRAVARLVRAVAQESGTSSLAVRVRPTNDAHQVVVAYPWAHRERARAMGRAVASVLDTLVPGDDGVSADRLSAAVSVAAETVATSEPGDGPTTLEPGVPVVAVTGTNGKTTTSRMVAHIGREWGKVVGWSNTDGVYVDGVLVEAGDYSGPSGAGRVLAHEDVELAVTETARGGILLKGIGLTHNDVSVVTNVSADHLGLHGIDTLDQLAEVKAVVPRITAPEGWAVLNADDPRVLSMRWVVKSQVWVFSRDPDSPAVRDVLGDGGRATTVIDGWLCVLEPDADPDPLLELVDVPMTLAGLSHYNVENALAAASAALAVGIPRDVVVAGLRSFLPDAEHNPGRMNCFTVPVSDGEVTVVMDLAHNEAGLEAMFEIMHGVRPEGARVLLGLGVVGDRSEELIEKLGEIAARDADVVAIGHKEKYFRGRTAEELEGLMRAGAERVGVTAVPAYPTEVGVLSALVGQALPGEVVGLMCHADREGVYEWIAEAGGVPDSAEVLAAKVRAARAG</sequence>
<evidence type="ECO:0000313" key="4">
    <source>
        <dbReference type="Proteomes" id="UP000732378"/>
    </source>
</evidence>
<name>A0ABS2MH02_9ACTN</name>
<dbReference type="GO" id="GO:0071160">
    <property type="term" value="F:cyanophycin synthetase activity (L-aspartate-adding)"/>
    <property type="evidence" value="ECO:0007669"/>
    <property type="project" value="UniProtKB-EC"/>
</dbReference>
<accession>A0ABS2MH02</accession>
<dbReference type="RefSeq" id="WP_307823151.1">
    <property type="nucleotide sequence ID" value="NZ_JACDTV010000006.1"/>
</dbReference>
<evidence type="ECO:0000259" key="1">
    <source>
        <dbReference type="Pfam" id="PF02875"/>
    </source>
</evidence>
<dbReference type="EC" id="6.3.2.30" evidence="3"/>
<reference evidence="3 4" key="1">
    <citation type="submission" date="2021-01" db="EMBL/GenBank/DDBJ databases">
        <title>Sequencing the genomes of 1000 actinobacteria strains.</title>
        <authorList>
            <person name="Klenk H.-P."/>
        </authorList>
    </citation>
    <scope>NUCLEOTIDE SEQUENCE [LARGE SCALE GENOMIC DNA]</scope>
    <source>
        <strain evidence="3 4">DSM 18239</strain>
    </source>
</reference>
<feature type="domain" description="Mur ligase central" evidence="2">
    <location>
        <begin position="181"/>
        <end position="392"/>
    </location>
</feature>
<gene>
    <name evidence="3" type="ORF">JOE61_004267</name>
</gene>
<dbReference type="SUPFAM" id="SSF53244">
    <property type="entry name" value="MurD-like peptide ligases, peptide-binding domain"/>
    <property type="match status" value="1"/>
</dbReference>
<evidence type="ECO:0000313" key="3">
    <source>
        <dbReference type="EMBL" id="MBM7510453.1"/>
    </source>
</evidence>
<dbReference type="SUPFAM" id="SSF53623">
    <property type="entry name" value="MurD-like peptide ligases, catalytic domain"/>
    <property type="match status" value="1"/>
</dbReference>
<dbReference type="Gene3D" id="3.90.190.20">
    <property type="entry name" value="Mur ligase, C-terminal domain"/>
    <property type="match status" value="1"/>
</dbReference>
<feature type="domain" description="Mur ligase C-terminal" evidence="1">
    <location>
        <begin position="419"/>
        <end position="548"/>
    </location>
</feature>
<dbReference type="InterPro" id="IPR004101">
    <property type="entry name" value="Mur_ligase_C"/>
</dbReference>
<dbReference type="PANTHER" id="PTHR23135">
    <property type="entry name" value="MUR LIGASE FAMILY MEMBER"/>
    <property type="match status" value="1"/>
</dbReference>
<dbReference type="InterPro" id="IPR036565">
    <property type="entry name" value="Mur-like_cat_sf"/>
</dbReference>
<dbReference type="PANTHER" id="PTHR23135:SF18">
    <property type="entry name" value="CYANOPHYCIN SYNTHETASE"/>
    <property type="match status" value="1"/>
</dbReference>
<dbReference type="Pfam" id="PF08245">
    <property type="entry name" value="Mur_ligase_M"/>
    <property type="match status" value="1"/>
</dbReference>
<dbReference type="EMBL" id="JAFBBZ010000001">
    <property type="protein sequence ID" value="MBM7510453.1"/>
    <property type="molecule type" value="Genomic_DNA"/>
</dbReference>
<dbReference type="GO" id="GO:0071161">
    <property type="term" value="F:cyanophycin synthetase activity (L-arginine-adding)"/>
    <property type="evidence" value="ECO:0007669"/>
    <property type="project" value="UniProtKB-EC"/>
</dbReference>
<comment type="caution">
    <text evidence="3">The sequence shown here is derived from an EMBL/GenBank/DDBJ whole genome shotgun (WGS) entry which is preliminary data.</text>
</comment>
<keyword evidence="4" id="KW-1185">Reference proteome</keyword>
<dbReference type="Gene3D" id="3.40.1190.10">
    <property type="entry name" value="Mur-like, catalytic domain"/>
    <property type="match status" value="1"/>
</dbReference>
<evidence type="ECO:0000259" key="2">
    <source>
        <dbReference type="Pfam" id="PF08245"/>
    </source>
</evidence>
<protein>
    <submittedName>
        <fullName evidence="3">Cyanophycin synthetase</fullName>
        <ecNumber evidence="3">6.3.2.29</ecNumber>
        <ecNumber evidence="3">6.3.2.30</ecNumber>
    </submittedName>
</protein>